<evidence type="ECO:0000256" key="2">
    <source>
        <dbReference type="SAM" id="Phobius"/>
    </source>
</evidence>
<dbReference type="OrthoDB" id="785439at2759"/>
<feature type="region of interest" description="Disordered" evidence="1">
    <location>
        <begin position="169"/>
        <end position="206"/>
    </location>
</feature>
<dbReference type="EMBL" id="CM018045">
    <property type="protein sequence ID" value="KAA8527835.1"/>
    <property type="molecule type" value="Genomic_DNA"/>
</dbReference>
<evidence type="ECO:0000256" key="1">
    <source>
        <dbReference type="SAM" id="MobiDB-lite"/>
    </source>
</evidence>
<evidence type="ECO:0000313" key="3">
    <source>
        <dbReference type="EMBL" id="KAA8527835.1"/>
    </source>
</evidence>
<feature type="transmembrane region" description="Helical" evidence="2">
    <location>
        <begin position="119"/>
        <end position="136"/>
    </location>
</feature>
<sequence length="296" mass="33912">MNATGLLLLAYPPFPLIAPQQSRPWNPINPIPSLSSHLHHHHHIIYTRYRRWDSNAETFRNQNFNFTSQYNNDDGDDDDEDNSFRRKRKRWWSEDLPPDLDSGVGVLEEFIDSVWIFRVFRSFGWMLPFIIAPILLATGPKAFLMALAVPIGQSAFSLAIEKLLGRKQKNAKRKAKTKKKPRARSAGNVELEQEEEERQGTKKRKMGYQSWVAGNDISADNSNQDEPGFRGWDELDRRREFDNGSGSMSARAAGKSQRTPSEKGKLNKRVGKGEMPLLLRLLIAVFPFLGSWTKML</sequence>
<dbReference type="Proteomes" id="UP000325577">
    <property type="component" value="Linkage Group LG21"/>
</dbReference>
<accession>A0A5J5A9W1</accession>
<gene>
    <name evidence="3" type="ORF">F0562_035296</name>
</gene>
<evidence type="ECO:0000313" key="4">
    <source>
        <dbReference type="Proteomes" id="UP000325577"/>
    </source>
</evidence>
<protein>
    <submittedName>
        <fullName evidence="3">Uncharacterized protein</fullName>
    </submittedName>
</protein>
<organism evidence="3 4">
    <name type="scientific">Nyssa sinensis</name>
    <dbReference type="NCBI Taxonomy" id="561372"/>
    <lineage>
        <taxon>Eukaryota</taxon>
        <taxon>Viridiplantae</taxon>
        <taxon>Streptophyta</taxon>
        <taxon>Embryophyta</taxon>
        <taxon>Tracheophyta</taxon>
        <taxon>Spermatophyta</taxon>
        <taxon>Magnoliopsida</taxon>
        <taxon>eudicotyledons</taxon>
        <taxon>Gunneridae</taxon>
        <taxon>Pentapetalae</taxon>
        <taxon>asterids</taxon>
        <taxon>Cornales</taxon>
        <taxon>Nyssaceae</taxon>
        <taxon>Nyssa</taxon>
    </lineage>
</organism>
<keyword evidence="4" id="KW-1185">Reference proteome</keyword>
<keyword evidence="2" id="KW-1133">Transmembrane helix</keyword>
<reference evidence="3 4" key="1">
    <citation type="submission" date="2019-09" db="EMBL/GenBank/DDBJ databases">
        <title>A chromosome-level genome assembly of the Chinese tupelo Nyssa sinensis.</title>
        <authorList>
            <person name="Yang X."/>
            <person name="Kang M."/>
            <person name="Yang Y."/>
            <person name="Xiong H."/>
            <person name="Wang M."/>
            <person name="Zhang Z."/>
            <person name="Wang Z."/>
            <person name="Wu H."/>
            <person name="Ma T."/>
            <person name="Liu J."/>
            <person name="Xi Z."/>
        </authorList>
    </citation>
    <scope>NUCLEOTIDE SEQUENCE [LARGE SCALE GENOMIC DNA]</scope>
    <source>
        <strain evidence="3">J267</strain>
        <tissue evidence="3">Leaf</tissue>
    </source>
</reference>
<keyword evidence="2" id="KW-0812">Transmembrane</keyword>
<dbReference type="PANTHER" id="PTHR35719:SF2">
    <property type="entry name" value="ABC TRANSMEMBRANE TYPE-1 DOMAIN-CONTAINING PROTEIN"/>
    <property type="match status" value="1"/>
</dbReference>
<feature type="transmembrane region" description="Helical" evidence="2">
    <location>
        <begin position="142"/>
        <end position="164"/>
    </location>
</feature>
<proteinExistence type="predicted"/>
<dbReference type="AlphaFoldDB" id="A0A5J5A9W1"/>
<feature type="compositionally biased region" description="Basic residues" evidence="1">
    <location>
        <begin position="169"/>
        <end position="183"/>
    </location>
</feature>
<feature type="region of interest" description="Disordered" evidence="1">
    <location>
        <begin position="215"/>
        <end position="234"/>
    </location>
</feature>
<feature type="transmembrane region" description="Helical" evidence="2">
    <location>
        <begin position="277"/>
        <end position="293"/>
    </location>
</feature>
<feature type="region of interest" description="Disordered" evidence="1">
    <location>
        <begin position="240"/>
        <end position="269"/>
    </location>
</feature>
<keyword evidence="2" id="KW-0472">Membrane</keyword>
<dbReference type="PANTHER" id="PTHR35719">
    <property type="entry name" value="OS01G0680600 PROTEIN"/>
    <property type="match status" value="1"/>
</dbReference>
<name>A0A5J5A9W1_9ASTE</name>